<protein>
    <recommendedName>
        <fullName evidence="5">Sulfite reductase [NADPH] flavoprotein alpha-component-like FAD-binding domain-containing protein</fullName>
    </recommendedName>
</protein>
<dbReference type="EMBL" id="CAJOBI010223218">
    <property type="protein sequence ID" value="CAF5046518.1"/>
    <property type="molecule type" value="Genomic_DNA"/>
</dbReference>
<accession>A0A8S3EAY6</accession>
<gene>
    <name evidence="6" type="ORF">SMN809_LOCUS58794</name>
    <name evidence="7" type="ORF">SMN809_LOCUS58940</name>
</gene>
<evidence type="ECO:0000256" key="4">
    <source>
        <dbReference type="ARBA" id="ARBA00023002"/>
    </source>
</evidence>
<dbReference type="InterPro" id="IPR003097">
    <property type="entry name" value="CysJ-like_FAD-binding"/>
</dbReference>
<keyword evidence="4" id="KW-0560">Oxidoreductase</keyword>
<evidence type="ECO:0000256" key="3">
    <source>
        <dbReference type="ARBA" id="ARBA00022827"/>
    </source>
</evidence>
<dbReference type="SUPFAM" id="SSF63380">
    <property type="entry name" value="Riboflavin synthase domain-like"/>
    <property type="match status" value="1"/>
</dbReference>
<evidence type="ECO:0000313" key="6">
    <source>
        <dbReference type="EMBL" id="CAF5043778.1"/>
    </source>
</evidence>
<dbReference type="GO" id="GO:0016491">
    <property type="term" value="F:oxidoreductase activity"/>
    <property type="evidence" value="ECO:0007669"/>
    <property type="project" value="UniProtKB-KW"/>
</dbReference>
<dbReference type="Proteomes" id="UP000676336">
    <property type="component" value="Unassembled WGS sequence"/>
</dbReference>
<feature type="non-terminal residue" evidence="6">
    <location>
        <position position="1"/>
    </location>
</feature>
<dbReference type="InterPro" id="IPR023173">
    <property type="entry name" value="NADPH_Cyt_P450_Rdtase_alpha"/>
</dbReference>
<dbReference type="Pfam" id="PF00667">
    <property type="entry name" value="FAD_binding_1"/>
    <property type="match status" value="1"/>
</dbReference>
<feature type="non-terminal residue" evidence="6">
    <location>
        <position position="55"/>
    </location>
</feature>
<evidence type="ECO:0000256" key="1">
    <source>
        <dbReference type="ARBA" id="ARBA00001974"/>
    </source>
</evidence>
<comment type="cofactor">
    <cofactor evidence="1">
        <name>FAD</name>
        <dbReference type="ChEBI" id="CHEBI:57692"/>
    </cofactor>
</comment>
<sequence length="55" mass="6191">PSNDAALVNRVGELLDVNLDEIISLLNVDEDAQKKYPFPCPCSYRTALTYYLDLT</sequence>
<keyword evidence="2" id="KW-0285">Flavoprotein</keyword>
<name>A0A8S3EAY6_9BILA</name>
<dbReference type="InterPro" id="IPR017938">
    <property type="entry name" value="Riboflavin_synthase-like_b-brl"/>
</dbReference>
<evidence type="ECO:0000256" key="2">
    <source>
        <dbReference type="ARBA" id="ARBA00022630"/>
    </source>
</evidence>
<keyword evidence="3" id="KW-0274">FAD</keyword>
<evidence type="ECO:0000313" key="8">
    <source>
        <dbReference type="Proteomes" id="UP000676336"/>
    </source>
</evidence>
<proteinExistence type="predicted"/>
<dbReference type="Gene3D" id="1.20.990.10">
    <property type="entry name" value="NADPH-cytochrome p450 Reductase, Chain A, domain 3"/>
    <property type="match status" value="1"/>
</dbReference>
<comment type="caution">
    <text evidence="6">The sequence shown here is derived from an EMBL/GenBank/DDBJ whole genome shotgun (WGS) entry which is preliminary data.</text>
</comment>
<evidence type="ECO:0000259" key="5">
    <source>
        <dbReference type="Pfam" id="PF00667"/>
    </source>
</evidence>
<dbReference type="AlphaFoldDB" id="A0A8S3EAY6"/>
<dbReference type="EMBL" id="CAJOBI010222001">
    <property type="protein sequence ID" value="CAF5043778.1"/>
    <property type="molecule type" value="Genomic_DNA"/>
</dbReference>
<organism evidence="6 8">
    <name type="scientific">Rotaria magnacalcarata</name>
    <dbReference type="NCBI Taxonomy" id="392030"/>
    <lineage>
        <taxon>Eukaryota</taxon>
        <taxon>Metazoa</taxon>
        <taxon>Spiralia</taxon>
        <taxon>Gnathifera</taxon>
        <taxon>Rotifera</taxon>
        <taxon>Eurotatoria</taxon>
        <taxon>Bdelloidea</taxon>
        <taxon>Philodinida</taxon>
        <taxon>Philodinidae</taxon>
        <taxon>Rotaria</taxon>
    </lineage>
</organism>
<feature type="domain" description="Sulfite reductase [NADPH] flavoprotein alpha-component-like FAD-binding" evidence="5">
    <location>
        <begin position="1"/>
        <end position="55"/>
    </location>
</feature>
<reference evidence="6" key="1">
    <citation type="submission" date="2021-02" db="EMBL/GenBank/DDBJ databases">
        <authorList>
            <person name="Nowell W R."/>
        </authorList>
    </citation>
    <scope>NUCLEOTIDE SEQUENCE</scope>
</reference>
<evidence type="ECO:0000313" key="7">
    <source>
        <dbReference type="EMBL" id="CAF5046518.1"/>
    </source>
</evidence>